<comment type="caution">
    <text evidence="1">The sequence shown here is derived from an EMBL/GenBank/DDBJ whole genome shotgun (WGS) entry which is preliminary data.</text>
</comment>
<dbReference type="EMBL" id="BMZB01000002">
    <property type="protein sequence ID" value="GGZ32193.1"/>
    <property type="molecule type" value="Genomic_DNA"/>
</dbReference>
<protein>
    <submittedName>
        <fullName evidence="1">Uncharacterized protein</fullName>
    </submittedName>
</protein>
<dbReference type="AlphaFoldDB" id="A0A918UT14"/>
<proteinExistence type="predicted"/>
<reference evidence="1" key="1">
    <citation type="journal article" date="2014" name="Int. J. Syst. Evol. Microbiol.">
        <title>Complete genome sequence of Corynebacterium casei LMG S-19264T (=DSM 44701T), isolated from a smear-ripened cheese.</title>
        <authorList>
            <consortium name="US DOE Joint Genome Institute (JGI-PGF)"/>
            <person name="Walter F."/>
            <person name="Albersmeier A."/>
            <person name="Kalinowski J."/>
            <person name="Ruckert C."/>
        </authorList>
    </citation>
    <scope>NUCLEOTIDE SEQUENCE</scope>
    <source>
        <strain evidence="1">KCTC 32296</strain>
    </source>
</reference>
<organism evidence="1 2">
    <name type="scientific">Asticcacaulis endophyticus</name>
    <dbReference type="NCBI Taxonomy" id="1395890"/>
    <lineage>
        <taxon>Bacteria</taxon>
        <taxon>Pseudomonadati</taxon>
        <taxon>Pseudomonadota</taxon>
        <taxon>Alphaproteobacteria</taxon>
        <taxon>Caulobacterales</taxon>
        <taxon>Caulobacteraceae</taxon>
        <taxon>Asticcacaulis</taxon>
    </lineage>
</organism>
<gene>
    <name evidence="1" type="ORF">GCM10011273_17840</name>
</gene>
<dbReference type="Proteomes" id="UP000662572">
    <property type="component" value="Unassembled WGS sequence"/>
</dbReference>
<name>A0A918UT14_9CAUL</name>
<reference evidence="1" key="2">
    <citation type="submission" date="2020-09" db="EMBL/GenBank/DDBJ databases">
        <authorList>
            <person name="Sun Q."/>
            <person name="Kim S."/>
        </authorList>
    </citation>
    <scope>NUCLEOTIDE SEQUENCE</scope>
    <source>
        <strain evidence="1">KCTC 32296</strain>
    </source>
</reference>
<accession>A0A918UT14</accession>
<evidence type="ECO:0000313" key="1">
    <source>
        <dbReference type="EMBL" id="GGZ32193.1"/>
    </source>
</evidence>
<evidence type="ECO:0000313" key="2">
    <source>
        <dbReference type="Proteomes" id="UP000662572"/>
    </source>
</evidence>
<sequence>MCHDPSYAVTGSNYHDLRPKIVNDARRKKSSLYVASAGTEIDSPRHWSSDVGNNISNVRFAQVDQTPSMRGLHRYEGAQHIQSDSDRRSAFLFQDYNRRPGCYRQT</sequence>
<keyword evidence="2" id="KW-1185">Reference proteome</keyword>